<proteinExistence type="predicted"/>
<keyword evidence="1" id="KW-0812">Transmembrane</keyword>
<feature type="transmembrane region" description="Helical" evidence="1">
    <location>
        <begin position="12"/>
        <end position="35"/>
    </location>
</feature>
<gene>
    <name evidence="2" type="ORF">SG34_024670</name>
</gene>
<organism evidence="2 3">
    <name type="scientific">Thalassomonas viridans</name>
    <dbReference type="NCBI Taxonomy" id="137584"/>
    <lineage>
        <taxon>Bacteria</taxon>
        <taxon>Pseudomonadati</taxon>
        <taxon>Pseudomonadota</taxon>
        <taxon>Gammaproteobacteria</taxon>
        <taxon>Alteromonadales</taxon>
        <taxon>Colwelliaceae</taxon>
        <taxon>Thalassomonas</taxon>
    </lineage>
</organism>
<dbReference type="RefSeq" id="WP_044837981.1">
    <property type="nucleotide sequence ID" value="NZ_CP059733.1"/>
</dbReference>
<name>A0AAE9Z3D3_9GAMM</name>
<protein>
    <submittedName>
        <fullName evidence="2">Type II secretion system protein</fullName>
    </submittedName>
</protein>
<dbReference type="NCBIfam" id="TIGR02532">
    <property type="entry name" value="IV_pilin_GFxxxE"/>
    <property type="match status" value="1"/>
</dbReference>
<accession>A0AAE9Z3D3</accession>
<dbReference type="AlphaFoldDB" id="A0AAE9Z3D3"/>
<dbReference type="SUPFAM" id="SSF54523">
    <property type="entry name" value="Pili subunits"/>
    <property type="match status" value="1"/>
</dbReference>
<dbReference type="Pfam" id="PF07963">
    <property type="entry name" value="N_methyl"/>
    <property type="match status" value="1"/>
</dbReference>
<reference evidence="2 3" key="1">
    <citation type="journal article" date="2015" name="Genome Announc.">
        <title>Draft Genome Sequences of Marine Isolates of Thalassomonas viridans and Thalassomonas actiniarum.</title>
        <authorList>
            <person name="Olonade I."/>
            <person name="van Zyl L.J."/>
            <person name="Trindade M."/>
        </authorList>
    </citation>
    <scope>NUCLEOTIDE SEQUENCE [LARGE SCALE GENOMIC DNA]</scope>
    <source>
        <strain evidence="2 3">XOM25</strain>
    </source>
</reference>
<dbReference type="Proteomes" id="UP000032352">
    <property type="component" value="Chromosome"/>
</dbReference>
<sequence length="286" mass="31474">MSFAAANKGFTLIELVIVIILLGIMAAGIGGFVGLSTQTFVNVSERDELLASARFAVERLNREVSNAVPNSIRIKTDSDTNQQCLEFMPVKASTSYTTIPMLGSSGLSMQVVPFRGENGQFFNCPLCFYAITVYPLDSSEIYIDVNNVPLPTSGQTVGINSFFTPAPPDDSLWNLPLKGDPPGFTFTRSSPTQRAYIFDDPVAYCVDNNRLFRYEGHGVSQNQELVPPTPAVLMAENIVDIDAADLPFSLEVPTLQRNALVNVKLTFERDDEQIVFDHAIHLKNVR</sequence>
<evidence type="ECO:0000313" key="2">
    <source>
        <dbReference type="EMBL" id="WDE04493.1"/>
    </source>
</evidence>
<evidence type="ECO:0000256" key="1">
    <source>
        <dbReference type="SAM" id="Phobius"/>
    </source>
</evidence>
<dbReference type="InterPro" id="IPR012902">
    <property type="entry name" value="N_methyl_site"/>
</dbReference>
<dbReference type="KEGG" id="tvd:SG34_024670"/>
<keyword evidence="1" id="KW-1133">Transmembrane helix</keyword>
<keyword evidence="1" id="KW-0472">Membrane</keyword>
<dbReference type="InterPro" id="IPR045584">
    <property type="entry name" value="Pilin-like"/>
</dbReference>
<dbReference type="EMBL" id="CP059733">
    <property type="protein sequence ID" value="WDE04493.1"/>
    <property type="molecule type" value="Genomic_DNA"/>
</dbReference>
<dbReference type="PROSITE" id="PS00409">
    <property type="entry name" value="PROKAR_NTER_METHYL"/>
    <property type="match status" value="1"/>
</dbReference>
<reference evidence="2 3" key="2">
    <citation type="journal article" date="2022" name="Mar. Drugs">
        <title>Bioassay-Guided Fractionation Leads to the Detection of Cholic Acid Generated by the Rare Thalassomonas sp.</title>
        <authorList>
            <person name="Pheiffer F."/>
            <person name="Schneider Y.K."/>
            <person name="Hansen E.H."/>
            <person name="Andersen J.H."/>
            <person name="Isaksson J."/>
            <person name="Busche T."/>
            <person name="R C."/>
            <person name="Kalinowski J."/>
            <person name="Zyl L.V."/>
            <person name="Trindade M."/>
        </authorList>
    </citation>
    <scope>NUCLEOTIDE SEQUENCE [LARGE SCALE GENOMIC DNA]</scope>
    <source>
        <strain evidence="2 3">XOM25</strain>
    </source>
</reference>
<evidence type="ECO:0000313" key="3">
    <source>
        <dbReference type="Proteomes" id="UP000032352"/>
    </source>
</evidence>
<keyword evidence="3" id="KW-1185">Reference proteome</keyword>
<dbReference type="Gene3D" id="3.30.700.10">
    <property type="entry name" value="Glycoprotein, Type 4 Pilin"/>
    <property type="match status" value="1"/>
</dbReference>